<name>A0A9P0AIT0_BEMTA</name>
<dbReference type="EMBL" id="OU963868">
    <property type="protein sequence ID" value="CAH0392686.1"/>
    <property type="molecule type" value="Genomic_DNA"/>
</dbReference>
<dbReference type="AlphaFoldDB" id="A0A9P0AIT0"/>
<evidence type="ECO:0000313" key="3">
    <source>
        <dbReference type="Proteomes" id="UP001152759"/>
    </source>
</evidence>
<gene>
    <name evidence="2" type="ORF">BEMITA_LOCUS11168</name>
</gene>
<keyword evidence="1" id="KW-0732">Signal</keyword>
<keyword evidence="3" id="KW-1185">Reference proteome</keyword>
<reference evidence="2" key="1">
    <citation type="submission" date="2021-12" db="EMBL/GenBank/DDBJ databases">
        <authorList>
            <person name="King R."/>
        </authorList>
    </citation>
    <scope>NUCLEOTIDE SEQUENCE</scope>
</reference>
<evidence type="ECO:0000313" key="2">
    <source>
        <dbReference type="EMBL" id="CAH0392686.1"/>
    </source>
</evidence>
<dbReference type="Proteomes" id="UP001152759">
    <property type="component" value="Chromosome 7"/>
</dbReference>
<feature type="chain" id="PRO_5040440008" evidence="1">
    <location>
        <begin position="23"/>
        <end position="227"/>
    </location>
</feature>
<proteinExistence type="predicted"/>
<organism evidence="2 3">
    <name type="scientific">Bemisia tabaci</name>
    <name type="common">Sweetpotato whitefly</name>
    <name type="synonym">Aleurodes tabaci</name>
    <dbReference type="NCBI Taxonomy" id="7038"/>
    <lineage>
        <taxon>Eukaryota</taxon>
        <taxon>Metazoa</taxon>
        <taxon>Ecdysozoa</taxon>
        <taxon>Arthropoda</taxon>
        <taxon>Hexapoda</taxon>
        <taxon>Insecta</taxon>
        <taxon>Pterygota</taxon>
        <taxon>Neoptera</taxon>
        <taxon>Paraneoptera</taxon>
        <taxon>Hemiptera</taxon>
        <taxon>Sternorrhyncha</taxon>
        <taxon>Aleyrodoidea</taxon>
        <taxon>Aleyrodidae</taxon>
        <taxon>Aleyrodinae</taxon>
        <taxon>Bemisia</taxon>
    </lineage>
</organism>
<evidence type="ECO:0000256" key="1">
    <source>
        <dbReference type="SAM" id="SignalP"/>
    </source>
</evidence>
<accession>A0A9P0AIT0</accession>
<protein>
    <submittedName>
        <fullName evidence="2">Uncharacterized protein</fullName>
    </submittedName>
</protein>
<feature type="signal peptide" evidence="1">
    <location>
        <begin position="1"/>
        <end position="22"/>
    </location>
</feature>
<sequence length="227" mass="26279">MSLRRLLLCLFQILVLFSFSHCGKMLSGFDSLCSNCNRKIITDAWIILNDDLYHLEHTDPCLGIREGDDGPKRERADALCKKLVNRYLQFRKYEIEGQKTSCKGAEYFGCERDAANETHRCSVQSPQTRVFGSRRSLSWCFDEDFKWYYLTKAKNRAYQHLLDYRTDEFDGTLSAASESDNGRSIARASSPLRWIVKAKSHRSSPDRRIFLWCRELPKPNGNNGTLN</sequence>